<keyword evidence="2" id="KW-1185">Reference proteome</keyword>
<organism evidence="1 2">
    <name type="scientific">Streptomyces chilikensis</name>
    <dbReference type="NCBI Taxonomy" id="1194079"/>
    <lineage>
        <taxon>Bacteria</taxon>
        <taxon>Bacillati</taxon>
        <taxon>Actinomycetota</taxon>
        <taxon>Actinomycetes</taxon>
        <taxon>Kitasatosporales</taxon>
        <taxon>Streptomycetaceae</taxon>
        <taxon>Streptomyces</taxon>
    </lineage>
</organism>
<comment type="caution">
    <text evidence="1">The sequence shown here is derived from an EMBL/GenBank/DDBJ whole genome shotgun (WGS) entry which is preliminary data.</text>
</comment>
<evidence type="ECO:0000313" key="1">
    <source>
        <dbReference type="EMBL" id="MEU9581067.1"/>
    </source>
</evidence>
<reference evidence="1 2" key="1">
    <citation type="submission" date="2024-06" db="EMBL/GenBank/DDBJ databases">
        <title>The Natural Products Discovery Center: Release of the First 8490 Sequenced Strains for Exploring Actinobacteria Biosynthetic Diversity.</title>
        <authorList>
            <person name="Kalkreuter E."/>
            <person name="Kautsar S.A."/>
            <person name="Yang D."/>
            <person name="Bader C.D."/>
            <person name="Teijaro C.N."/>
            <person name="Fluegel L."/>
            <person name="Davis C.M."/>
            <person name="Simpson J.R."/>
            <person name="Lauterbach L."/>
            <person name="Steele A.D."/>
            <person name="Gui C."/>
            <person name="Meng S."/>
            <person name="Li G."/>
            <person name="Viehrig K."/>
            <person name="Ye F."/>
            <person name="Su P."/>
            <person name="Kiefer A.F."/>
            <person name="Nichols A."/>
            <person name="Cepeda A.J."/>
            <person name="Yan W."/>
            <person name="Fan B."/>
            <person name="Jiang Y."/>
            <person name="Adhikari A."/>
            <person name="Zheng C.-J."/>
            <person name="Schuster L."/>
            <person name="Cowan T.M."/>
            <person name="Smanski M.J."/>
            <person name="Chevrette M.G."/>
            <person name="De Carvalho L.P.S."/>
            <person name="Shen B."/>
        </authorList>
    </citation>
    <scope>NUCLEOTIDE SEQUENCE [LARGE SCALE GENOMIC DNA]</scope>
    <source>
        <strain evidence="1 2">NPDC048117</strain>
    </source>
</reference>
<accession>A0ABV3EXX2</accession>
<gene>
    <name evidence="1" type="ORF">AB0D95_28000</name>
</gene>
<dbReference type="Proteomes" id="UP001551584">
    <property type="component" value="Unassembled WGS sequence"/>
</dbReference>
<name>A0ABV3EXX2_9ACTN</name>
<proteinExistence type="predicted"/>
<protein>
    <submittedName>
        <fullName evidence="1">Uncharacterized protein</fullName>
    </submittedName>
</protein>
<dbReference type="EMBL" id="JBEZNA010000098">
    <property type="protein sequence ID" value="MEU9581067.1"/>
    <property type="molecule type" value="Genomic_DNA"/>
</dbReference>
<evidence type="ECO:0000313" key="2">
    <source>
        <dbReference type="Proteomes" id="UP001551584"/>
    </source>
</evidence>
<sequence>MSLVHAAVTAVTAAERRKLPVPAEVYEASAVRGAVFQTVQQPDPERPALPETAAAVEEAIREHALALQTLDVTRRAAGAFQDEADARFVEAVKAAVPDWIGGLQKEFGTLVGVVQKAGAKLPEAADQIDPARLDWNNPTYTTAYTKAEGAVVQLEQLLSDRADIVRVAGGDGGKDNALFAVAALPEPTTERVLADDWRNLHPVISQWRDLRQKPVARWVYLTRQQELTLSLATPGEVRRRSVQAQRWREAGLHRRSGLTPGGGEAMVRQYLAETA</sequence>
<dbReference type="RefSeq" id="WP_359277360.1">
    <property type="nucleotide sequence ID" value="NZ_JBEZNA010000098.1"/>
</dbReference>